<keyword evidence="2" id="KW-0223">Dioxygenase</keyword>
<keyword evidence="6" id="KW-1185">Reference proteome</keyword>
<feature type="domain" description="Prolyl 4-hydroxylase alpha subunit" evidence="4">
    <location>
        <begin position="96"/>
        <end position="291"/>
    </location>
</feature>
<dbReference type="OrthoDB" id="8926796at2"/>
<organism evidence="5 6">
    <name type="scientific">Elstera cyanobacteriorum</name>
    <dbReference type="NCBI Taxonomy" id="2022747"/>
    <lineage>
        <taxon>Bacteria</taxon>
        <taxon>Pseudomonadati</taxon>
        <taxon>Pseudomonadota</taxon>
        <taxon>Alphaproteobacteria</taxon>
        <taxon>Rhodospirillales</taxon>
        <taxon>Rhodospirillaceae</taxon>
        <taxon>Elstera</taxon>
    </lineage>
</organism>
<dbReference type="RefSeq" id="WP_094409632.1">
    <property type="nucleotide sequence ID" value="NZ_BMJZ01000002.1"/>
</dbReference>
<evidence type="ECO:0000313" key="6">
    <source>
        <dbReference type="Proteomes" id="UP000216361"/>
    </source>
</evidence>
<dbReference type="GO" id="GO:0005506">
    <property type="term" value="F:iron ion binding"/>
    <property type="evidence" value="ECO:0007669"/>
    <property type="project" value="InterPro"/>
</dbReference>
<dbReference type="InterPro" id="IPR044862">
    <property type="entry name" value="Pro_4_hyd_alph_FE2OG_OXY"/>
</dbReference>
<evidence type="ECO:0000259" key="4">
    <source>
        <dbReference type="SMART" id="SM00702"/>
    </source>
</evidence>
<evidence type="ECO:0000256" key="3">
    <source>
        <dbReference type="ARBA" id="ARBA00023002"/>
    </source>
</evidence>
<evidence type="ECO:0000256" key="2">
    <source>
        <dbReference type="ARBA" id="ARBA00022964"/>
    </source>
</evidence>
<comment type="cofactor">
    <cofactor evidence="1">
        <name>L-ascorbate</name>
        <dbReference type="ChEBI" id="CHEBI:38290"/>
    </cofactor>
</comment>
<comment type="caution">
    <text evidence="5">The sequence shown here is derived from an EMBL/GenBank/DDBJ whole genome shotgun (WGS) entry which is preliminary data.</text>
</comment>
<dbReference type="Pfam" id="PF13428">
    <property type="entry name" value="TPR_14"/>
    <property type="match status" value="1"/>
</dbReference>
<dbReference type="InterPro" id="IPR006620">
    <property type="entry name" value="Pro_4_hyd_alph"/>
</dbReference>
<keyword evidence="3" id="KW-0560">Oxidoreductase</keyword>
<dbReference type="GO" id="GO:0031418">
    <property type="term" value="F:L-ascorbic acid binding"/>
    <property type="evidence" value="ECO:0007669"/>
    <property type="project" value="InterPro"/>
</dbReference>
<accession>A0A255XP81</accession>
<dbReference type="EMBL" id="NOXS01000033">
    <property type="protein sequence ID" value="OYQ18070.1"/>
    <property type="molecule type" value="Genomic_DNA"/>
</dbReference>
<dbReference type="GO" id="GO:0016705">
    <property type="term" value="F:oxidoreductase activity, acting on paired donors, with incorporation or reduction of molecular oxygen"/>
    <property type="evidence" value="ECO:0007669"/>
    <property type="project" value="InterPro"/>
</dbReference>
<name>A0A255XP81_9PROT</name>
<dbReference type="GO" id="GO:0051213">
    <property type="term" value="F:dioxygenase activity"/>
    <property type="evidence" value="ECO:0007669"/>
    <property type="project" value="UniProtKB-KW"/>
</dbReference>
<dbReference type="SMART" id="SM00702">
    <property type="entry name" value="P4Hc"/>
    <property type="match status" value="1"/>
</dbReference>
<dbReference type="Pfam" id="PF13640">
    <property type="entry name" value="2OG-FeII_Oxy_3"/>
    <property type="match status" value="1"/>
</dbReference>
<gene>
    <name evidence="5" type="ORF">CHR90_13990</name>
</gene>
<evidence type="ECO:0000256" key="1">
    <source>
        <dbReference type="ARBA" id="ARBA00001961"/>
    </source>
</evidence>
<dbReference type="Gene3D" id="2.60.120.620">
    <property type="entry name" value="q2cbj1_9rhob like domain"/>
    <property type="match status" value="1"/>
</dbReference>
<protein>
    <recommendedName>
        <fullName evidence="4">Prolyl 4-hydroxylase alpha subunit domain-containing protein</fullName>
    </recommendedName>
</protein>
<proteinExistence type="predicted"/>
<dbReference type="SUPFAM" id="SSF48452">
    <property type="entry name" value="TPR-like"/>
    <property type="match status" value="1"/>
</dbReference>
<dbReference type="AlphaFoldDB" id="A0A255XP81"/>
<dbReference type="Proteomes" id="UP000216361">
    <property type="component" value="Unassembled WGS sequence"/>
</dbReference>
<reference evidence="5 6" key="1">
    <citation type="submission" date="2017-07" db="EMBL/GenBank/DDBJ databases">
        <title>Elstera cyanobacteriorum sp. nov., a novel bacterium isolated from cyanobacterial aggregates in a eutrophic lake.</title>
        <authorList>
            <person name="Cai H."/>
        </authorList>
    </citation>
    <scope>NUCLEOTIDE SEQUENCE [LARGE SCALE GENOMIC DNA]</scope>
    <source>
        <strain evidence="5 6">TH019</strain>
    </source>
</reference>
<evidence type="ECO:0000313" key="5">
    <source>
        <dbReference type="EMBL" id="OYQ18070.1"/>
    </source>
</evidence>
<dbReference type="InterPro" id="IPR011990">
    <property type="entry name" value="TPR-like_helical_dom_sf"/>
</dbReference>
<sequence>MTDAIVPERAPPAMVERLTQPIILEQFLAGLTARSDPADRSAVLKRASLLRGLGRWAEALALYRALLDRDPTDRLAHAAVAIFDGAPVRPHADGPTPFVQIQNALPPAQQERLWHTLRAEMARLVPATVGTGYAALREDPTIRIARRLHRPAEVSAWFLPWLEEVIVREAVLPRLGLAPFAVGTRELQVTGHGDGGYFQIHRDTASNPAAPAWGRYLTFIYYFHQVPRLFTGGDLLLFDPPSAGQFDFTRIAPLHNSLIFFQSHHFHTVTRVQCPSDNLLQGRWTVNGWLHRAETP</sequence>